<keyword evidence="4" id="KW-0659">Purine metabolism</keyword>
<evidence type="ECO:0000313" key="10">
    <source>
        <dbReference type="Proteomes" id="UP000642070"/>
    </source>
</evidence>
<comment type="pathway">
    <text evidence="2">Purine metabolism; urate degradation; (S)-allantoin from urate: step 3/3.</text>
</comment>
<dbReference type="InterPro" id="IPR018020">
    <property type="entry name" value="OHCU_decarboxylase"/>
</dbReference>
<evidence type="ECO:0000259" key="8">
    <source>
        <dbReference type="Pfam" id="PF09349"/>
    </source>
</evidence>
<reference evidence="9" key="2">
    <citation type="submission" date="2020-09" db="EMBL/GenBank/DDBJ databases">
        <authorList>
            <person name="Sun Q."/>
            <person name="Ohkuma M."/>
        </authorList>
    </citation>
    <scope>NUCLEOTIDE SEQUENCE</scope>
    <source>
        <strain evidence="9">JCM 19831</strain>
    </source>
</reference>
<keyword evidence="10" id="KW-1185">Reference proteome</keyword>
<evidence type="ECO:0000256" key="4">
    <source>
        <dbReference type="ARBA" id="ARBA00022631"/>
    </source>
</evidence>
<dbReference type="EC" id="4.1.1.97" evidence="3"/>
<proteinExistence type="predicted"/>
<dbReference type="InterPro" id="IPR017595">
    <property type="entry name" value="OHCU_decarboxylase-2"/>
</dbReference>
<dbReference type="EMBL" id="BMPI01000003">
    <property type="protein sequence ID" value="GGM07814.1"/>
    <property type="molecule type" value="Genomic_DNA"/>
</dbReference>
<dbReference type="GO" id="GO:0019628">
    <property type="term" value="P:urate catabolic process"/>
    <property type="evidence" value="ECO:0007669"/>
    <property type="project" value="TreeGrafter"/>
</dbReference>
<comment type="catalytic activity">
    <reaction evidence="1">
        <text>5-hydroxy-2-oxo-4-ureido-2,5-dihydro-1H-imidazole-5-carboxylate + H(+) = (S)-allantoin + CO2</text>
        <dbReference type="Rhea" id="RHEA:26301"/>
        <dbReference type="ChEBI" id="CHEBI:15378"/>
        <dbReference type="ChEBI" id="CHEBI:15678"/>
        <dbReference type="ChEBI" id="CHEBI:16526"/>
        <dbReference type="ChEBI" id="CHEBI:58639"/>
        <dbReference type="EC" id="4.1.1.97"/>
    </reaction>
</comment>
<comment type="caution">
    <text evidence="9">The sequence shown here is derived from an EMBL/GenBank/DDBJ whole genome shotgun (WGS) entry which is preliminary data.</text>
</comment>
<evidence type="ECO:0000256" key="3">
    <source>
        <dbReference type="ARBA" id="ARBA00012257"/>
    </source>
</evidence>
<dbReference type="GO" id="GO:0006144">
    <property type="term" value="P:purine nucleobase metabolic process"/>
    <property type="evidence" value="ECO:0007669"/>
    <property type="project" value="UniProtKB-KW"/>
</dbReference>
<evidence type="ECO:0000256" key="1">
    <source>
        <dbReference type="ARBA" id="ARBA00001163"/>
    </source>
</evidence>
<accession>A0A917T3B4</accession>
<evidence type="ECO:0000256" key="6">
    <source>
        <dbReference type="ARBA" id="ARBA00023239"/>
    </source>
</evidence>
<reference evidence="9" key="1">
    <citation type="journal article" date="2014" name="Int. J. Syst. Evol. Microbiol.">
        <title>Complete genome sequence of Corynebacterium casei LMG S-19264T (=DSM 44701T), isolated from a smear-ripened cheese.</title>
        <authorList>
            <consortium name="US DOE Joint Genome Institute (JGI-PGF)"/>
            <person name="Walter F."/>
            <person name="Albersmeier A."/>
            <person name="Kalinowski J."/>
            <person name="Ruckert C."/>
        </authorList>
    </citation>
    <scope>NUCLEOTIDE SEQUENCE</scope>
    <source>
        <strain evidence="9">JCM 19831</strain>
    </source>
</reference>
<dbReference type="NCBIfam" id="TIGR03180">
    <property type="entry name" value="UraD_2"/>
    <property type="match status" value="1"/>
</dbReference>
<keyword evidence="5" id="KW-0210">Decarboxylase</keyword>
<dbReference type="NCBIfam" id="NF010372">
    <property type="entry name" value="PRK13798.1"/>
    <property type="match status" value="1"/>
</dbReference>
<evidence type="ECO:0000313" key="9">
    <source>
        <dbReference type="EMBL" id="GGM07814.1"/>
    </source>
</evidence>
<feature type="domain" description="Oxo-4-hydroxy-4-carboxy-5-ureidoimidazoline decarboxylase" evidence="8">
    <location>
        <begin position="6"/>
        <end position="155"/>
    </location>
</feature>
<dbReference type="GO" id="GO:0051997">
    <property type="term" value="F:2-oxo-4-hydroxy-4-carboxy-5-ureidoimidazoline decarboxylase activity"/>
    <property type="evidence" value="ECO:0007669"/>
    <property type="project" value="UniProtKB-EC"/>
</dbReference>
<organism evidence="9 10">
    <name type="scientific">Dactylosporangium sucinum</name>
    <dbReference type="NCBI Taxonomy" id="1424081"/>
    <lineage>
        <taxon>Bacteria</taxon>
        <taxon>Bacillati</taxon>
        <taxon>Actinomycetota</taxon>
        <taxon>Actinomycetes</taxon>
        <taxon>Micromonosporales</taxon>
        <taxon>Micromonosporaceae</taxon>
        <taxon>Dactylosporangium</taxon>
    </lineage>
</organism>
<dbReference type="Pfam" id="PF09349">
    <property type="entry name" value="OHCU_decarbox"/>
    <property type="match status" value="1"/>
</dbReference>
<evidence type="ECO:0000256" key="7">
    <source>
        <dbReference type="SAM" id="MobiDB-lite"/>
    </source>
</evidence>
<keyword evidence="6" id="KW-0456">Lyase</keyword>
<dbReference type="PANTHER" id="PTHR43466:SF1">
    <property type="entry name" value="2-OXO-4-HYDROXY-4-CARBOXY-5-UREIDOIMIDAZOLINE DECARBOXYLASE-RELATED"/>
    <property type="match status" value="1"/>
</dbReference>
<dbReference type="SUPFAM" id="SSF158694">
    <property type="entry name" value="UraD-Like"/>
    <property type="match status" value="1"/>
</dbReference>
<sequence>MLDRFNDLAPEAAAEALLACCASPGWAARVVAGRPYVTAADLVVAGVAAFDDLGWADLRRALDAHPRIGERPGGEHPEAAWSRREQSGVRGAEDELRDVNRAYEERFGHLFLIFASGRTAEEILAAARGRLRNDDEAEQTVVRGELRKIVELRLERLVTV</sequence>
<protein>
    <recommendedName>
        <fullName evidence="3">2-oxo-4-hydroxy-4-carboxy-5-ureidoimidazoline decarboxylase</fullName>
        <ecNumber evidence="3">4.1.1.97</ecNumber>
    </recommendedName>
</protein>
<evidence type="ECO:0000256" key="5">
    <source>
        <dbReference type="ARBA" id="ARBA00022793"/>
    </source>
</evidence>
<dbReference type="Proteomes" id="UP000642070">
    <property type="component" value="Unassembled WGS sequence"/>
</dbReference>
<dbReference type="Gene3D" id="1.10.3330.10">
    <property type="entry name" value="Oxo-4-hydroxy-4-carboxy-5-ureidoimidazoline decarboxylase"/>
    <property type="match status" value="1"/>
</dbReference>
<evidence type="ECO:0000256" key="2">
    <source>
        <dbReference type="ARBA" id="ARBA00004754"/>
    </source>
</evidence>
<gene>
    <name evidence="9" type="ORF">GCM10007977_006050</name>
</gene>
<feature type="region of interest" description="Disordered" evidence="7">
    <location>
        <begin position="67"/>
        <end position="87"/>
    </location>
</feature>
<dbReference type="AlphaFoldDB" id="A0A917T3B4"/>
<dbReference type="InterPro" id="IPR036778">
    <property type="entry name" value="OHCU_decarboxylase_sf"/>
</dbReference>
<dbReference type="PANTHER" id="PTHR43466">
    <property type="entry name" value="2-OXO-4-HYDROXY-4-CARBOXY-5-UREIDOIMIDAZOLINE DECARBOXYLASE-RELATED"/>
    <property type="match status" value="1"/>
</dbReference>
<name>A0A917T3B4_9ACTN</name>